<evidence type="ECO:0000256" key="2">
    <source>
        <dbReference type="ARBA" id="ARBA00022723"/>
    </source>
</evidence>
<keyword evidence="2" id="KW-0479">Metal-binding</keyword>
<dbReference type="Pfam" id="PF13359">
    <property type="entry name" value="DDE_Tnp_4"/>
    <property type="match status" value="1"/>
</dbReference>
<reference evidence="5" key="1">
    <citation type="submission" date="2015-06" db="EMBL/GenBank/DDBJ databases">
        <title>Expansion of signal transduction pathways in fungi by whole-genome duplication.</title>
        <authorList>
            <consortium name="DOE Joint Genome Institute"/>
            <person name="Corrochano L.M."/>
            <person name="Kuo A."/>
            <person name="Marcet-Houben M."/>
            <person name="Polaino S."/>
            <person name="Salamov A."/>
            <person name="Villalobos J.M."/>
            <person name="Alvarez M.I."/>
            <person name="Avalos J."/>
            <person name="Benito E.P."/>
            <person name="Benoit I."/>
            <person name="Burger G."/>
            <person name="Camino L.P."/>
            <person name="Canovas D."/>
            <person name="Cerda-Olmedo E."/>
            <person name="Cheng J.-F."/>
            <person name="Dominguez A."/>
            <person name="Elias M."/>
            <person name="Eslava A.P."/>
            <person name="Glaser F."/>
            <person name="Grimwood J."/>
            <person name="Gutierrez G."/>
            <person name="Heitman J."/>
            <person name="Henrissat B."/>
            <person name="Iturriaga E.A."/>
            <person name="Lang B.F."/>
            <person name="Lavin J.L."/>
            <person name="Lee S."/>
            <person name="Li W."/>
            <person name="Lindquist E."/>
            <person name="Lopez-Garcia S."/>
            <person name="Luque E.M."/>
            <person name="Marcos A.T."/>
            <person name="Martin J."/>
            <person name="McCluskey K."/>
            <person name="Medina H.R."/>
            <person name="Miralles-Duran A."/>
            <person name="Miyazaki A."/>
            <person name="Munoz-Torres E."/>
            <person name="Oguiza J.A."/>
            <person name="Ohm R."/>
            <person name="Olmedo M."/>
            <person name="Orejas M."/>
            <person name="Ortiz-Castellanos L."/>
            <person name="Pisabarro A.G."/>
            <person name="Rodriguez-Romero J."/>
            <person name="Ruiz-Herrera J."/>
            <person name="Ruiz-Vazquez R."/>
            <person name="Sanz C."/>
            <person name="Schackwitz W."/>
            <person name="Schmutz J."/>
            <person name="Shahriari M."/>
            <person name="Shelest E."/>
            <person name="Silva-Franco F."/>
            <person name="Soanes D."/>
            <person name="Syed K."/>
            <person name="Tagua V.G."/>
            <person name="Talbot N.J."/>
            <person name="Thon M."/>
            <person name="De vries R.P."/>
            <person name="Wiebenga A."/>
            <person name="Yadav J.S."/>
            <person name="Braun E.L."/>
            <person name="Baker S."/>
            <person name="Garre V."/>
            <person name="Horwitz B."/>
            <person name="Torres-Martinez S."/>
            <person name="Idnurm A."/>
            <person name="Herrera-Estrella A."/>
            <person name="Gabaldon T."/>
            <person name="Grigoriev I.V."/>
        </authorList>
    </citation>
    <scope>NUCLEOTIDE SEQUENCE [LARGE SCALE GENOMIC DNA]</scope>
    <source>
        <strain evidence="5">NRRL 1555(-)</strain>
    </source>
</reference>
<dbReference type="InterPro" id="IPR027806">
    <property type="entry name" value="HARBI1_dom"/>
</dbReference>
<dbReference type="AlphaFoldDB" id="A0A162U6N7"/>
<evidence type="ECO:0000313" key="4">
    <source>
        <dbReference type="EMBL" id="OAD73872.1"/>
    </source>
</evidence>
<dbReference type="Proteomes" id="UP000077315">
    <property type="component" value="Unassembled WGS sequence"/>
</dbReference>
<proteinExistence type="predicted"/>
<dbReference type="EMBL" id="KV440980">
    <property type="protein sequence ID" value="OAD73872.1"/>
    <property type="molecule type" value="Genomic_DNA"/>
</dbReference>
<dbReference type="OrthoDB" id="6773865at2759"/>
<organism evidence="4 5">
    <name type="scientific">Phycomyces blakesleeanus (strain ATCC 8743b / DSM 1359 / FGSC 10004 / NBRC 33097 / NRRL 1555)</name>
    <dbReference type="NCBI Taxonomy" id="763407"/>
    <lineage>
        <taxon>Eukaryota</taxon>
        <taxon>Fungi</taxon>
        <taxon>Fungi incertae sedis</taxon>
        <taxon>Mucoromycota</taxon>
        <taxon>Mucoromycotina</taxon>
        <taxon>Mucoromycetes</taxon>
        <taxon>Mucorales</taxon>
        <taxon>Phycomycetaceae</taxon>
        <taxon>Phycomyces</taxon>
    </lineage>
</organism>
<dbReference type="RefSeq" id="XP_018291912.1">
    <property type="nucleotide sequence ID" value="XM_018441352.1"/>
</dbReference>
<evidence type="ECO:0000259" key="3">
    <source>
        <dbReference type="Pfam" id="PF13359"/>
    </source>
</evidence>
<comment type="cofactor">
    <cofactor evidence="1">
        <name>a divalent metal cation</name>
        <dbReference type="ChEBI" id="CHEBI:60240"/>
    </cofactor>
</comment>
<dbReference type="GeneID" id="29002258"/>
<accession>A0A162U6N7</accession>
<protein>
    <recommendedName>
        <fullName evidence="3">DDE Tnp4 domain-containing protein</fullName>
    </recommendedName>
</protein>
<name>A0A162U6N7_PHYB8</name>
<gene>
    <name evidence="4" type="ORF">PHYBLDRAFT_64827</name>
</gene>
<evidence type="ECO:0000313" key="5">
    <source>
        <dbReference type="Proteomes" id="UP000077315"/>
    </source>
</evidence>
<evidence type="ECO:0000256" key="1">
    <source>
        <dbReference type="ARBA" id="ARBA00001968"/>
    </source>
</evidence>
<keyword evidence="5" id="KW-1185">Reference proteome</keyword>
<dbReference type="GO" id="GO:0046872">
    <property type="term" value="F:metal ion binding"/>
    <property type="evidence" value="ECO:0007669"/>
    <property type="project" value="UniProtKB-KW"/>
</dbReference>
<dbReference type="VEuPathDB" id="FungiDB:PHYBLDRAFT_64827"/>
<dbReference type="InParanoid" id="A0A162U6N7"/>
<sequence>MEYLNCSKNKYFGDPFDRFLPKPRIPFDITLEPEKCFRYDYNYAFDDEFDTEVPEPDPHSPLPSLAQMTPFESFTSTNECQMKLLELITWAALPILPQSDWCVSTQAGMKFFGGHKNKYLNDGIGPKGFRTHYRVNQDLFDILVHELAENPSFKDAEENGTEIYPVWKQLAIVLWSVSNTFLGRSLAAERLNITPELHDLFTERFLTAINRTFIGYAIKWPTTLQEFQDEMKAFRQSTVGDGHKGLRECVGAIDCRVVVATKDHKESAHWKDRRGSVYIPLLAVCDKKGSFKIVKIGATGTQNDIDIFRSSAIYENMTQRPEQMFLDPRSYIIGGNNFPNLKHCLTPYPDKGTLTPKQISFNKAHRSAMYSVKEGFENAFKKWQYMFKRKYVFSQRTIGPIVTACCILNNLCQMFITPRETHEEMNQEYVINIHGDQTLMEWYTRINNEDGAALSFVNIGDGPNDAPFKAKTNRDEETSLIREGEIRRDQVIESITGTSLLATLIAKRY</sequence>
<feature type="domain" description="DDE Tnp4" evidence="3">
    <location>
        <begin position="254"/>
        <end position="410"/>
    </location>
</feature>